<dbReference type="PANTHER" id="PTHR34501">
    <property type="entry name" value="PROTEIN YDDL-RELATED"/>
    <property type="match status" value="1"/>
</dbReference>
<evidence type="ECO:0000313" key="13">
    <source>
        <dbReference type="EMBL" id="NMG75440.1"/>
    </source>
</evidence>
<dbReference type="InterPro" id="IPR002299">
    <property type="entry name" value="Porin_Neis"/>
</dbReference>
<dbReference type="CDD" id="cd00342">
    <property type="entry name" value="gram_neg_porins"/>
    <property type="match status" value="1"/>
</dbReference>
<dbReference type="PANTHER" id="PTHR34501:SF9">
    <property type="entry name" value="MAJOR OUTER MEMBRANE PROTEIN P.IA"/>
    <property type="match status" value="1"/>
</dbReference>
<dbReference type="Gene3D" id="2.40.160.10">
    <property type="entry name" value="Porin"/>
    <property type="match status" value="1"/>
</dbReference>
<keyword evidence="8" id="KW-0626">Porin</keyword>
<evidence type="ECO:0000256" key="3">
    <source>
        <dbReference type="ARBA" id="ARBA00022448"/>
    </source>
</evidence>
<feature type="chain" id="PRO_5045146276" evidence="11">
    <location>
        <begin position="24"/>
        <end position="354"/>
    </location>
</feature>
<keyword evidence="10" id="KW-0998">Cell outer membrane</keyword>
<keyword evidence="5" id="KW-0812">Transmembrane</keyword>
<protein>
    <submittedName>
        <fullName evidence="13">Porin</fullName>
    </submittedName>
</protein>
<keyword evidence="4" id="KW-1134">Transmembrane beta strand</keyword>
<sequence>MHRKTLPATVIALALATPLAAQAQSPAPSNSNVTIYGLIDINLAVERAGSQRRTGVDHSELNGTRFGFRGSEDLGNGLKAIFTMEGGFDPSAGGSEQGGRLFGRQSFVGLEGGWGRVTLGRQYSPAFVAIDPFDATGSADRSPGLLSRKAGSVRPAYEVRFDNMVKYRSPEFAGFSADVGYWLGEKNGSSSDARREGNGWGIAGLYKNGPIAGSLVTQSMQRDATGGKVRTDGLGFSYDFGPVKAYLAYTRDKESGSQGDGKARTYDIGAEIKAGPQGTVAISYANRNESEDAAGEDAHGWSVYYLHDLSKRTTLYTGYSQLTNKDNANYAIGNLTPAAGDDPRVVMAGIRHKF</sequence>
<dbReference type="InterPro" id="IPR033900">
    <property type="entry name" value="Gram_neg_porin_domain"/>
</dbReference>
<evidence type="ECO:0000256" key="4">
    <source>
        <dbReference type="ARBA" id="ARBA00022452"/>
    </source>
</evidence>
<organism evidence="13 14">
    <name type="scientific">Aromatoleum diolicum</name>
    <dbReference type="NCBI Taxonomy" id="75796"/>
    <lineage>
        <taxon>Bacteria</taxon>
        <taxon>Pseudomonadati</taxon>
        <taxon>Pseudomonadota</taxon>
        <taxon>Betaproteobacteria</taxon>
        <taxon>Rhodocyclales</taxon>
        <taxon>Rhodocyclaceae</taxon>
        <taxon>Aromatoleum</taxon>
    </lineage>
</organism>
<comment type="subunit">
    <text evidence="2">Homotrimer.</text>
</comment>
<evidence type="ECO:0000256" key="5">
    <source>
        <dbReference type="ARBA" id="ARBA00022692"/>
    </source>
</evidence>
<evidence type="ECO:0000256" key="8">
    <source>
        <dbReference type="ARBA" id="ARBA00023114"/>
    </source>
</evidence>
<dbReference type="InterPro" id="IPR023614">
    <property type="entry name" value="Porin_dom_sf"/>
</dbReference>
<dbReference type="EMBL" id="WTVQ01000017">
    <property type="protein sequence ID" value="NMG75440.1"/>
    <property type="molecule type" value="Genomic_DNA"/>
</dbReference>
<evidence type="ECO:0000313" key="14">
    <source>
        <dbReference type="Proteomes" id="UP000648984"/>
    </source>
</evidence>
<evidence type="ECO:0000256" key="10">
    <source>
        <dbReference type="ARBA" id="ARBA00023237"/>
    </source>
</evidence>
<gene>
    <name evidence="13" type="ORF">GPA25_11795</name>
</gene>
<evidence type="ECO:0000256" key="2">
    <source>
        <dbReference type="ARBA" id="ARBA00011233"/>
    </source>
</evidence>
<comment type="subcellular location">
    <subcellularLocation>
        <location evidence="1">Cell outer membrane</location>
        <topology evidence="1">Multi-pass membrane protein</topology>
    </subcellularLocation>
</comment>
<keyword evidence="14" id="KW-1185">Reference proteome</keyword>
<evidence type="ECO:0000256" key="9">
    <source>
        <dbReference type="ARBA" id="ARBA00023136"/>
    </source>
</evidence>
<evidence type="ECO:0000256" key="11">
    <source>
        <dbReference type="SAM" id="SignalP"/>
    </source>
</evidence>
<comment type="caution">
    <text evidence="13">The sequence shown here is derived from an EMBL/GenBank/DDBJ whole genome shotgun (WGS) entry which is preliminary data.</text>
</comment>
<feature type="domain" description="Porin" evidence="12">
    <location>
        <begin position="11"/>
        <end position="327"/>
    </location>
</feature>
<feature type="signal peptide" evidence="11">
    <location>
        <begin position="1"/>
        <end position="23"/>
    </location>
</feature>
<keyword evidence="3" id="KW-0813">Transport</keyword>
<dbReference type="InterPro" id="IPR050298">
    <property type="entry name" value="Gram-neg_bact_OMP"/>
</dbReference>
<evidence type="ECO:0000259" key="12">
    <source>
        <dbReference type="Pfam" id="PF13609"/>
    </source>
</evidence>
<evidence type="ECO:0000256" key="6">
    <source>
        <dbReference type="ARBA" id="ARBA00022729"/>
    </source>
</evidence>
<dbReference type="Pfam" id="PF13609">
    <property type="entry name" value="Porin_4"/>
    <property type="match status" value="1"/>
</dbReference>
<keyword evidence="9" id="KW-0472">Membrane</keyword>
<evidence type="ECO:0000256" key="7">
    <source>
        <dbReference type="ARBA" id="ARBA00023065"/>
    </source>
</evidence>
<dbReference type="PRINTS" id="PR00182">
    <property type="entry name" value="ECOLNEIPORIN"/>
</dbReference>
<name>A0ABX1QD53_9RHOO</name>
<dbReference type="PRINTS" id="PR00184">
    <property type="entry name" value="NEISSPPORIN"/>
</dbReference>
<reference evidence="13 14" key="1">
    <citation type="submission" date="2019-12" db="EMBL/GenBank/DDBJ databases">
        <title>Comparative genomics gives insights into the taxonomy of the Azoarcus-Aromatoleum group and reveals separate origins of nif in the plant-associated Azoarcus and non-plant-associated Aromatoleum sub-groups.</title>
        <authorList>
            <person name="Lafos M."/>
            <person name="Maluk M."/>
            <person name="Batista M."/>
            <person name="Junghare M."/>
            <person name="Carmona M."/>
            <person name="Faoro H."/>
            <person name="Cruz L.M."/>
            <person name="Battistoni F."/>
            <person name="De Souza E."/>
            <person name="Pedrosa F."/>
            <person name="Chen W.-M."/>
            <person name="Poole P.S."/>
            <person name="Dixon R.A."/>
            <person name="James E.K."/>
        </authorList>
    </citation>
    <scope>NUCLEOTIDE SEQUENCE [LARGE SCALE GENOMIC DNA]</scope>
    <source>
        <strain evidence="13 14">22Lin</strain>
    </source>
</reference>
<evidence type="ECO:0000256" key="1">
    <source>
        <dbReference type="ARBA" id="ARBA00004571"/>
    </source>
</evidence>
<dbReference type="Proteomes" id="UP000648984">
    <property type="component" value="Unassembled WGS sequence"/>
</dbReference>
<dbReference type="InterPro" id="IPR001702">
    <property type="entry name" value="Porin_Gram-ve"/>
</dbReference>
<keyword evidence="7" id="KW-0406">Ion transport</keyword>
<dbReference type="SUPFAM" id="SSF56935">
    <property type="entry name" value="Porins"/>
    <property type="match status" value="1"/>
</dbReference>
<dbReference type="RefSeq" id="WP_169260588.1">
    <property type="nucleotide sequence ID" value="NZ_WTVQ01000017.1"/>
</dbReference>
<keyword evidence="6 11" id="KW-0732">Signal</keyword>
<accession>A0ABX1QD53</accession>
<proteinExistence type="predicted"/>